<evidence type="ECO:0000313" key="3">
    <source>
        <dbReference type="Proteomes" id="UP000199046"/>
    </source>
</evidence>
<accession>A0A1I1MDI2</accession>
<feature type="region of interest" description="Disordered" evidence="1">
    <location>
        <begin position="1"/>
        <end position="37"/>
    </location>
</feature>
<protein>
    <submittedName>
        <fullName evidence="2">Zinc-ribbon containing domain-containing protein</fullName>
    </submittedName>
</protein>
<reference evidence="3" key="1">
    <citation type="submission" date="2016-10" db="EMBL/GenBank/DDBJ databases">
        <authorList>
            <person name="Varghese N."/>
            <person name="Submissions S."/>
        </authorList>
    </citation>
    <scope>NUCLEOTIDE SEQUENCE [LARGE SCALE GENOMIC DNA]</scope>
    <source>
        <strain evidence="3">DSM 23439</strain>
    </source>
</reference>
<evidence type="ECO:0000256" key="1">
    <source>
        <dbReference type="SAM" id="MobiDB-lite"/>
    </source>
</evidence>
<proteinExistence type="predicted"/>
<dbReference type="AlphaFoldDB" id="A0A1I1MDI2"/>
<dbReference type="Proteomes" id="UP000199046">
    <property type="component" value="Unassembled WGS sequence"/>
</dbReference>
<keyword evidence="3" id="KW-1185">Reference proteome</keyword>
<sequence>MAEHDKPARDNDPAAVSHRPEVAEHASGTSGGHDSNRLSEAYERIVARFNDRSDSLSREGLQEELDEALSFEADVEEFTRDELAILRAWVERDVRDFRRYLVSGGESLAGFLGIDLSVLSDRLRQGLLSVADRTALDQQRFEEELEVARADYTEGEVVAPGRMACVHCEHPVILHYRQMLEPCHQCGHRYFQRAGS</sequence>
<name>A0A1I1MDI2_9GAMM</name>
<evidence type="ECO:0000313" key="2">
    <source>
        <dbReference type="EMBL" id="SFC83255.1"/>
    </source>
</evidence>
<dbReference type="STRING" id="402385.SAMN05421848_2935"/>
<gene>
    <name evidence="2" type="ORF">SAMN05421848_2935</name>
</gene>
<organism evidence="2 3">
    <name type="scientific">Kushneria avicenniae</name>
    <dbReference type="NCBI Taxonomy" id="402385"/>
    <lineage>
        <taxon>Bacteria</taxon>
        <taxon>Pseudomonadati</taxon>
        <taxon>Pseudomonadota</taxon>
        <taxon>Gammaproteobacteria</taxon>
        <taxon>Oceanospirillales</taxon>
        <taxon>Halomonadaceae</taxon>
        <taxon>Kushneria</taxon>
    </lineage>
</organism>
<dbReference type="EMBL" id="FOLY01000006">
    <property type="protein sequence ID" value="SFC83255.1"/>
    <property type="molecule type" value="Genomic_DNA"/>
</dbReference>
<dbReference type="InterPro" id="IPR009912">
    <property type="entry name" value="DUF1451"/>
</dbReference>
<dbReference type="OrthoDB" id="3174978at2"/>
<dbReference type="Pfam" id="PF07295">
    <property type="entry name" value="DUF1451"/>
    <property type="match status" value="1"/>
</dbReference>
<feature type="compositionally biased region" description="Basic and acidic residues" evidence="1">
    <location>
        <begin position="1"/>
        <end position="24"/>
    </location>
</feature>
<dbReference type="RefSeq" id="WP_090135484.1">
    <property type="nucleotide sequence ID" value="NZ_FOLY01000006.1"/>
</dbReference>